<dbReference type="PANTHER" id="PTHR33885">
    <property type="entry name" value="PHAGE SHOCK PROTEIN C"/>
    <property type="match status" value="1"/>
</dbReference>
<keyword evidence="4 7" id="KW-1133">Transmembrane helix</keyword>
<evidence type="ECO:0000256" key="1">
    <source>
        <dbReference type="ARBA" id="ARBA00004162"/>
    </source>
</evidence>
<feature type="transmembrane region" description="Helical" evidence="7">
    <location>
        <begin position="36"/>
        <end position="61"/>
    </location>
</feature>
<keyword evidence="10" id="KW-1185">Reference proteome</keyword>
<dbReference type="EMBL" id="LT960611">
    <property type="protein sequence ID" value="SON48854.1"/>
    <property type="molecule type" value="Genomic_DNA"/>
</dbReference>
<name>A0A2N8ZAC1_9VIBR</name>
<evidence type="ECO:0000259" key="8">
    <source>
        <dbReference type="Pfam" id="PF04024"/>
    </source>
</evidence>
<evidence type="ECO:0000256" key="7">
    <source>
        <dbReference type="SAM" id="Phobius"/>
    </source>
</evidence>
<dbReference type="Proteomes" id="UP000235828">
    <property type="component" value="Chromosome A"/>
</dbReference>
<organism evidence="9 10">
    <name type="scientific">Vibrio tapetis subsp. tapetis</name>
    <dbReference type="NCBI Taxonomy" id="1671868"/>
    <lineage>
        <taxon>Bacteria</taxon>
        <taxon>Pseudomonadati</taxon>
        <taxon>Pseudomonadota</taxon>
        <taxon>Gammaproteobacteria</taxon>
        <taxon>Vibrionales</taxon>
        <taxon>Vibrionaceae</taxon>
        <taxon>Vibrio</taxon>
    </lineage>
</organism>
<proteinExistence type="predicted"/>
<evidence type="ECO:0000256" key="4">
    <source>
        <dbReference type="ARBA" id="ARBA00022989"/>
    </source>
</evidence>
<dbReference type="KEGG" id="vta:A0875"/>
<comment type="subcellular location">
    <subcellularLocation>
        <location evidence="1">Cell membrane</location>
        <topology evidence="1">Single-pass membrane protein</topology>
    </subcellularLocation>
</comment>
<feature type="region of interest" description="Disordered" evidence="6">
    <location>
        <begin position="76"/>
        <end position="96"/>
    </location>
</feature>
<feature type="compositionally biased region" description="Polar residues" evidence="6">
    <location>
        <begin position="87"/>
        <end position="96"/>
    </location>
</feature>
<protein>
    <submittedName>
        <fullName evidence="9">Putative Phage shock protein C</fullName>
    </submittedName>
</protein>
<dbReference type="InterPro" id="IPR052027">
    <property type="entry name" value="PspC"/>
</dbReference>
<reference evidence="9 10" key="1">
    <citation type="submission" date="2017-10" db="EMBL/GenBank/DDBJ databases">
        <authorList>
            <person name="Banno H."/>
            <person name="Chua N.-H."/>
        </authorList>
    </citation>
    <scope>NUCLEOTIDE SEQUENCE [LARGE SCALE GENOMIC DNA]</scope>
    <source>
        <strain evidence="9">Vibrio tapetis CECT4600</strain>
    </source>
</reference>
<evidence type="ECO:0000313" key="10">
    <source>
        <dbReference type="Proteomes" id="UP000235828"/>
    </source>
</evidence>
<evidence type="ECO:0000256" key="3">
    <source>
        <dbReference type="ARBA" id="ARBA00022692"/>
    </source>
</evidence>
<sequence>MEAKAMSGKSLYRDPVNGKLAGVCAGVANYFGVETWLVRIIAVTAGLLGAGFFVVVAYVALALMLEKQPYQAQPEAQHYDHKLKSKPWQSGGSPSQVVENLEKEFVELEASIQKMEAYVTSETFKVNREFSRL</sequence>
<dbReference type="Pfam" id="PF04024">
    <property type="entry name" value="PspC"/>
    <property type="match status" value="1"/>
</dbReference>
<dbReference type="InterPro" id="IPR007168">
    <property type="entry name" value="Phageshock_PspC_N"/>
</dbReference>
<dbReference type="NCBIfam" id="TIGR02978">
    <property type="entry name" value="phageshock_pspC"/>
    <property type="match status" value="1"/>
</dbReference>
<keyword evidence="5 7" id="KW-0472">Membrane</keyword>
<keyword evidence="2" id="KW-1003">Cell membrane</keyword>
<dbReference type="AlphaFoldDB" id="A0A2N8ZAC1"/>
<evidence type="ECO:0000256" key="6">
    <source>
        <dbReference type="SAM" id="MobiDB-lite"/>
    </source>
</evidence>
<dbReference type="PANTHER" id="PTHR33885:SF3">
    <property type="entry name" value="PHAGE SHOCK PROTEIN C"/>
    <property type="match status" value="1"/>
</dbReference>
<evidence type="ECO:0000256" key="5">
    <source>
        <dbReference type="ARBA" id="ARBA00023136"/>
    </source>
</evidence>
<evidence type="ECO:0000313" key="9">
    <source>
        <dbReference type="EMBL" id="SON48854.1"/>
    </source>
</evidence>
<dbReference type="GO" id="GO:0005886">
    <property type="term" value="C:plasma membrane"/>
    <property type="evidence" value="ECO:0007669"/>
    <property type="project" value="UniProtKB-SubCell"/>
</dbReference>
<feature type="domain" description="Phage shock protein PspC N-terminal" evidence="8">
    <location>
        <begin position="9"/>
        <end position="67"/>
    </location>
</feature>
<dbReference type="InterPro" id="IPR014320">
    <property type="entry name" value="Phageshock_PspC"/>
</dbReference>
<keyword evidence="3 7" id="KW-0812">Transmembrane</keyword>
<gene>
    <name evidence="9" type="ORF">VTAP4600_A0875</name>
</gene>
<evidence type="ECO:0000256" key="2">
    <source>
        <dbReference type="ARBA" id="ARBA00022475"/>
    </source>
</evidence>
<accession>A0A2N8ZAC1</accession>